<dbReference type="SMART" id="SM00460">
    <property type="entry name" value="TGc"/>
    <property type="match status" value="1"/>
</dbReference>
<dbReference type="PANTHER" id="PTHR33490:SF12">
    <property type="entry name" value="BLL5557 PROTEIN"/>
    <property type="match status" value="1"/>
</dbReference>
<dbReference type="AlphaFoldDB" id="A0A2W5VKU4"/>
<protein>
    <submittedName>
        <fullName evidence="2">Transglutaminase family protein</fullName>
    </submittedName>
</protein>
<dbReference type="Gene3D" id="2.60.40.2250">
    <property type="match status" value="1"/>
</dbReference>
<comment type="caution">
    <text evidence="2">The sequence shown here is derived from an EMBL/GenBank/DDBJ whole genome shotgun (WGS) entry which is preliminary data.</text>
</comment>
<accession>A0A2W5VKU4</accession>
<dbReference type="Proteomes" id="UP000249393">
    <property type="component" value="Unassembled WGS sequence"/>
</dbReference>
<evidence type="ECO:0000313" key="3">
    <source>
        <dbReference type="Proteomes" id="UP000249393"/>
    </source>
</evidence>
<evidence type="ECO:0000313" key="2">
    <source>
        <dbReference type="EMBL" id="PZR37376.1"/>
    </source>
</evidence>
<name>A0A2W5VKU4_9CAUL</name>
<dbReference type="EMBL" id="QFQZ01000001">
    <property type="protein sequence ID" value="PZR37376.1"/>
    <property type="molecule type" value="Genomic_DNA"/>
</dbReference>
<dbReference type="SUPFAM" id="SSF54001">
    <property type="entry name" value="Cysteine proteinases"/>
    <property type="match status" value="1"/>
</dbReference>
<gene>
    <name evidence="2" type="ORF">DI526_00310</name>
</gene>
<dbReference type="RefSeq" id="WP_304272642.1">
    <property type="nucleotide sequence ID" value="NZ_QFQZ01000001.1"/>
</dbReference>
<organism evidence="2 3">
    <name type="scientific">Caulobacter segnis</name>
    <dbReference type="NCBI Taxonomy" id="88688"/>
    <lineage>
        <taxon>Bacteria</taxon>
        <taxon>Pseudomonadati</taxon>
        <taxon>Pseudomonadota</taxon>
        <taxon>Alphaproteobacteria</taxon>
        <taxon>Caulobacterales</taxon>
        <taxon>Caulobacteraceae</taxon>
        <taxon>Caulobacter</taxon>
    </lineage>
</organism>
<dbReference type="PANTHER" id="PTHR33490">
    <property type="entry name" value="BLR5614 PROTEIN-RELATED"/>
    <property type="match status" value="1"/>
</dbReference>
<dbReference type="Pfam" id="PF01841">
    <property type="entry name" value="Transglut_core"/>
    <property type="match status" value="1"/>
</dbReference>
<dbReference type="Gene3D" id="3.10.620.30">
    <property type="match status" value="1"/>
</dbReference>
<dbReference type="InterPro" id="IPR002931">
    <property type="entry name" value="Transglutaminase-like"/>
</dbReference>
<feature type="domain" description="Transglutaminase-like" evidence="1">
    <location>
        <begin position="158"/>
        <end position="218"/>
    </location>
</feature>
<proteinExistence type="predicted"/>
<sequence>MLFEVEASLTYDFPAPCEVLLLVEAAHGAGQTVISDALTFWPPVEAVRVDDPVTGERRTVFSASGRVNALYRARIEVAPDSQPLTDAAEMAIRDLPSEVLPYLRASRYSPSDRFLRFVEREFGTLRGGAKVEAILGWIADHVDYEAGVSHSGTTAIDTFIDRAGVCRDFSHLVIALCRAANVPARAVSAYAWKLEPPDLHAVAEVFVGGRWRLVDATGLAPIEGLVRVATGRDAADIAFMTIFGGATLVEQHFRIDRVDS</sequence>
<reference evidence="2 3" key="1">
    <citation type="submission" date="2017-08" db="EMBL/GenBank/DDBJ databases">
        <title>Infants hospitalized years apart are colonized by the same room-sourced microbial strains.</title>
        <authorList>
            <person name="Brooks B."/>
            <person name="Olm M.R."/>
            <person name="Firek B.A."/>
            <person name="Baker R."/>
            <person name="Thomas B.C."/>
            <person name="Morowitz M.J."/>
            <person name="Banfield J.F."/>
        </authorList>
    </citation>
    <scope>NUCLEOTIDE SEQUENCE [LARGE SCALE GENOMIC DNA]</scope>
    <source>
        <strain evidence="2">S2_003_000_R2_4</strain>
    </source>
</reference>
<dbReference type="InterPro" id="IPR038765">
    <property type="entry name" value="Papain-like_cys_pep_sf"/>
</dbReference>
<evidence type="ECO:0000259" key="1">
    <source>
        <dbReference type="SMART" id="SM00460"/>
    </source>
</evidence>